<dbReference type="InterPro" id="IPR025836">
    <property type="entry name" value="Zn_knuckle_CX2CX4HX4C"/>
</dbReference>
<evidence type="ECO:0000313" key="2">
    <source>
        <dbReference type="EMBL" id="PNX91791.1"/>
    </source>
</evidence>
<proteinExistence type="predicted"/>
<gene>
    <name evidence="2" type="ORF">L195_g014915</name>
</gene>
<reference evidence="2 3" key="2">
    <citation type="journal article" date="2017" name="Front. Plant Sci.">
        <title>Gene Classification and Mining of Molecular Markers Useful in Red Clover (Trifolium pratense) Breeding.</title>
        <authorList>
            <person name="Istvanek J."/>
            <person name="Dluhosova J."/>
            <person name="Dluhos P."/>
            <person name="Patkova L."/>
            <person name="Nedelnik J."/>
            <person name="Repkova J."/>
        </authorList>
    </citation>
    <scope>NUCLEOTIDE SEQUENCE [LARGE SCALE GENOMIC DNA]</scope>
    <source>
        <strain evidence="3">cv. Tatra</strain>
        <tissue evidence="2">Young leaves</tissue>
    </source>
</reference>
<dbReference type="EMBL" id="ASHM01010006">
    <property type="protein sequence ID" value="PNX91791.1"/>
    <property type="molecule type" value="Genomic_DNA"/>
</dbReference>
<evidence type="ECO:0000259" key="1">
    <source>
        <dbReference type="Pfam" id="PF14392"/>
    </source>
</evidence>
<feature type="domain" description="Zinc knuckle CX2CX4HX4C" evidence="1">
    <location>
        <begin position="78"/>
        <end position="113"/>
    </location>
</feature>
<evidence type="ECO:0000313" key="3">
    <source>
        <dbReference type="Proteomes" id="UP000236291"/>
    </source>
</evidence>
<organism evidence="2 3">
    <name type="scientific">Trifolium pratense</name>
    <name type="common">Red clover</name>
    <dbReference type="NCBI Taxonomy" id="57577"/>
    <lineage>
        <taxon>Eukaryota</taxon>
        <taxon>Viridiplantae</taxon>
        <taxon>Streptophyta</taxon>
        <taxon>Embryophyta</taxon>
        <taxon>Tracheophyta</taxon>
        <taxon>Spermatophyta</taxon>
        <taxon>Magnoliopsida</taxon>
        <taxon>eudicotyledons</taxon>
        <taxon>Gunneridae</taxon>
        <taxon>Pentapetalae</taxon>
        <taxon>rosids</taxon>
        <taxon>fabids</taxon>
        <taxon>Fabales</taxon>
        <taxon>Fabaceae</taxon>
        <taxon>Papilionoideae</taxon>
        <taxon>50 kb inversion clade</taxon>
        <taxon>NPAAA clade</taxon>
        <taxon>Hologalegina</taxon>
        <taxon>IRL clade</taxon>
        <taxon>Trifolieae</taxon>
        <taxon>Trifolium</taxon>
    </lineage>
</organism>
<accession>A0A2K3MLU4</accession>
<reference evidence="2 3" key="1">
    <citation type="journal article" date="2014" name="Am. J. Bot.">
        <title>Genome assembly and annotation for red clover (Trifolium pratense; Fabaceae).</title>
        <authorList>
            <person name="Istvanek J."/>
            <person name="Jaros M."/>
            <person name="Krenek A."/>
            <person name="Repkova J."/>
        </authorList>
    </citation>
    <scope>NUCLEOTIDE SEQUENCE [LARGE SCALE GENOMIC DNA]</scope>
    <source>
        <strain evidence="3">cv. Tatra</strain>
        <tissue evidence="2">Young leaves</tissue>
    </source>
</reference>
<comment type="caution">
    <text evidence="2">The sequence shown here is derived from an EMBL/GenBank/DDBJ whole genome shotgun (WGS) entry which is preliminary data.</text>
</comment>
<dbReference type="Pfam" id="PF14392">
    <property type="entry name" value="zf-CCHC_4"/>
    <property type="match status" value="1"/>
</dbReference>
<dbReference type="Proteomes" id="UP000236291">
    <property type="component" value="Unassembled WGS sequence"/>
</dbReference>
<protein>
    <recommendedName>
        <fullName evidence="1">Zinc knuckle CX2CX4HX4C domain-containing protein</fullName>
    </recommendedName>
</protein>
<sequence>MEQHQQHHSTDSPATSSATRSGFFVYPKTDIHEAINACKRSLLDKLTPKQRISLLPYVDSTLGATPTLQNQENGRKHWEFDWDDTTWVDFRYEKLPQVCFKCGILGHNDKLCQNEAMHMEEPAPI</sequence>
<dbReference type="AlphaFoldDB" id="A0A2K3MLU4"/>
<name>A0A2K3MLU4_TRIPR</name>